<gene>
    <name evidence="2" type="ORF">FGO68_gene4222</name>
</gene>
<name>A0A8J8P1K7_HALGN</name>
<comment type="caution">
    <text evidence="2">The sequence shown here is derived from an EMBL/GenBank/DDBJ whole genome shotgun (WGS) entry which is preliminary data.</text>
</comment>
<feature type="region of interest" description="Disordered" evidence="1">
    <location>
        <begin position="404"/>
        <end position="429"/>
    </location>
</feature>
<feature type="region of interest" description="Disordered" evidence="1">
    <location>
        <begin position="963"/>
        <end position="1001"/>
    </location>
</feature>
<protein>
    <submittedName>
        <fullName evidence="2">Uncharacterized protein</fullName>
    </submittedName>
</protein>
<organism evidence="2 3">
    <name type="scientific">Halteria grandinella</name>
    <dbReference type="NCBI Taxonomy" id="5974"/>
    <lineage>
        <taxon>Eukaryota</taxon>
        <taxon>Sar</taxon>
        <taxon>Alveolata</taxon>
        <taxon>Ciliophora</taxon>
        <taxon>Intramacronucleata</taxon>
        <taxon>Spirotrichea</taxon>
        <taxon>Stichotrichia</taxon>
        <taxon>Sporadotrichida</taxon>
        <taxon>Halteriidae</taxon>
        <taxon>Halteria</taxon>
    </lineage>
</organism>
<feature type="compositionally biased region" description="Basic residues" evidence="1">
    <location>
        <begin position="845"/>
        <end position="855"/>
    </location>
</feature>
<feature type="compositionally biased region" description="Basic and acidic residues" evidence="1">
    <location>
        <begin position="486"/>
        <end position="497"/>
    </location>
</feature>
<dbReference type="AlphaFoldDB" id="A0A8J8P1K7"/>
<sequence length="1001" mass="116218">MKPPSRAGHLPAVSTSHNSTFYKNKADKFGGLSQKYFPSNITDKRNVMGVSMYEQQAIMQRKVVFDHRQKYISTIMPEAVPPPLRRQNSLEEMFAKFIPTLKPVNYDELSKSLEEGKPVQQRVFRNVVFNKEKKHSEFSDETTELTRKDSGIGQKFMKQLLPPIDKVNLLKTSVLKEIKQKKKEIEDPKLKEKIVMKQAVEEYEKKRMAKIPPFMVIRTEKMKKKKGPEEELDEQASFMTEDEEYVKEQRDKAERRVKFQLLIEEMIIHKDYFIPYLDRNKRSLSISTYDFDTFQQLLSHVAQVLNQPQSRYFQVLNLYLTQNPDLTTRLKIALERMYEEKKQIAEEEKREEIMKERRQLAIAVCEAAYQRIKMAIKGELVVPVTPGAKEETKRMINLGDEMEVSENEGKSLDGVKRKSLKRQESRLRQDPLTRFKSDLLQSTGGMNLSTLGDLAERSPFYLVKKTQDYVYPPSSGSEEGSEKEEESPPKPEIKEEEKLLGQKYLEVKGEEFTNPELQKPPPPIPKKKRRLSKEPRPERLDKFTTPDKQDPNSKLDYDAREYYGAIPLDGELYSTKLNSASKKFVITYLHGRFERAIEQHQPFDHDRNDIDFREIVKMIMEAEDLVDVKKRLKKAADAGDSVVPTYILRPEQIMARKRYIAKQQADPRLAREEEERKKQEEKEKKNAARSRQSTAASGRTKRVVTRNGKSTMQTTAASAKESSPEPEIGDFRLNMKWTDEQQKIKKQLNDKGSFKSIKGSHKPMFKTAEEEAEQVKLWLDILNDSPIEPQKPNIIHGSQNFIANQITLQQKQRQKNIDKFVDKQEHKEGRLRLQNTNLSPEKGGKKAQLKKNANSRKSIKLEKVIDAADGRLLYDDDDDETPRTQKRRIADENANANVSYITYPENPMKKFRENALANIAPSNHLDGSFLKKKDPGMPPKPVKQKKMTVQEMALEKTRQAMKRQLDGSYVPPAVRLKQEKQAKNGRYKRMPSDVMIDEREK</sequence>
<feature type="region of interest" description="Disordered" evidence="1">
    <location>
        <begin position="471"/>
        <end position="497"/>
    </location>
</feature>
<feature type="region of interest" description="Disordered" evidence="1">
    <location>
        <begin position="926"/>
        <end position="947"/>
    </location>
</feature>
<evidence type="ECO:0000313" key="3">
    <source>
        <dbReference type="Proteomes" id="UP000785679"/>
    </source>
</evidence>
<evidence type="ECO:0000256" key="1">
    <source>
        <dbReference type="SAM" id="MobiDB-lite"/>
    </source>
</evidence>
<proteinExistence type="predicted"/>
<evidence type="ECO:0000313" key="2">
    <source>
        <dbReference type="EMBL" id="TNV84449.1"/>
    </source>
</evidence>
<accession>A0A8J8P1K7</accession>
<feature type="compositionally biased region" description="Basic and acidic residues" evidence="1">
    <location>
        <begin position="532"/>
        <end position="555"/>
    </location>
</feature>
<keyword evidence="3" id="KW-1185">Reference proteome</keyword>
<feature type="region of interest" description="Disordered" evidence="1">
    <location>
        <begin position="836"/>
        <end position="855"/>
    </location>
</feature>
<feature type="compositionally biased region" description="Polar residues" evidence="1">
    <location>
        <begin position="707"/>
        <end position="721"/>
    </location>
</feature>
<feature type="compositionally biased region" description="Basic and acidic residues" evidence="1">
    <location>
        <begin position="668"/>
        <end position="686"/>
    </location>
</feature>
<dbReference type="Proteomes" id="UP000785679">
    <property type="component" value="Unassembled WGS sequence"/>
</dbReference>
<feature type="compositionally biased region" description="Basic and acidic residues" evidence="1">
    <location>
        <begin position="407"/>
        <end position="429"/>
    </location>
</feature>
<reference evidence="2" key="1">
    <citation type="submission" date="2019-06" db="EMBL/GenBank/DDBJ databases">
        <authorList>
            <person name="Zheng W."/>
        </authorList>
    </citation>
    <scope>NUCLEOTIDE SEQUENCE</scope>
    <source>
        <strain evidence="2">QDHG01</strain>
    </source>
</reference>
<feature type="region of interest" description="Disordered" evidence="1">
    <location>
        <begin position="662"/>
        <end position="729"/>
    </location>
</feature>
<dbReference type="EMBL" id="RRYP01002754">
    <property type="protein sequence ID" value="TNV84449.1"/>
    <property type="molecule type" value="Genomic_DNA"/>
</dbReference>
<feature type="region of interest" description="Disordered" evidence="1">
    <location>
        <begin position="509"/>
        <end position="555"/>
    </location>
</feature>